<protein>
    <recommendedName>
        <fullName evidence="7">CLASP N-terminal domain-containing protein</fullName>
    </recommendedName>
</protein>
<keyword evidence="9" id="KW-1185">Reference proteome</keyword>
<dbReference type="AlphaFoldDB" id="A0A137PHR4"/>
<feature type="compositionally biased region" description="Polar residues" evidence="6">
    <location>
        <begin position="724"/>
        <end position="759"/>
    </location>
</feature>
<dbReference type="GO" id="GO:0090307">
    <property type="term" value="P:mitotic spindle assembly"/>
    <property type="evidence" value="ECO:0007669"/>
    <property type="project" value="TreeGrafter"/>
</dbReference>
<evidence type="ECO:0000256" key="5">
    <source>
        <dbReference type="ARBA" id="ARBA00022776"/>
    </source>
</evidence>
<feature type="compositionally biased region" description="Polar residues" evidence="6">
    <location>
        <begin position="619"/>
        <end position="640"/>
    </location>
</feature>
<evidence type="ECO:0000313" key="9">
    <source>
        <dbReference type="Proteomes" id="UP000070444"/>
    </source>
</evidence>
<accession>A0A137PHR4</accession>
<evidence type="ECO:0000256" key="1">
    <source>
        <dbReference type="ARBA" id="ARBA00004186"/>
    </source>
</evidence>
<reference evidence="8 9" key="1">
    <citation type="journal article" date="2015" name="Genome Biol. Evol.">
        <title>Phylogenomic analyses indicate that early fungi evolved digesting cell walls of algal ancestors of land plants.</title>
        <authorList>
            <person name="Chang Y."/>
            <person name="Wang S."/>
            <person name="Sekimoto S."/>
            <person name="Aerts A.L."/>
            <person name="Choi C."/>
            <person name="Clum A."/>
            <person name="LaButti K.M."/>
            <person name="Lindquist E.A."/>
            <person name="Yee Ngan C."/>
            <person name="Ohm R.A."/>
            <person name="Salamov A.A."/>
            <person name="Grigoriev I.V."/>
            <person name="Spatafora J.W."/>
            <person name="Berbee M.L."/>
        </authorList>
    </citation>
    <scope>NUCLEOTIDE SEQUENCE [LARGE SCALE GENOMIC DNA]</scope>
    <source>
        <strain evidence="8 9">NRRL 28638</strain>
    </source>
</reference>
<dbReference type="InterPro" id="IPR024395">
    <property type="entry name" value="CLASP_N_dom"/>
</dbReference>
<dbReference type="SUPFAM" id="SSF48371">
    <property type="entry name" value="ARM repeat"/>
    <property type="match status" value="1"/>
</dbReference>
<dbReference type="EMBL" id="KQ964423">
    <property type="protein sequence ID" value="KXN74471.1"/>
    <property type="molecule type" value="Genomic_DNA"/>
</dbReference>
<evidence type="ECO:0000256" key="2">
    <source>
        <dbReference type="ARBA" id="ARBA00009549"/>
    </source>
</evidence>
<evidence type="ECO:0000259" key="7">
    <source>
        <dbReference type="Pfam" id="PF12348"/>
    </source>
</evidence>
<dbReference type="Gene3D" id="1.25.10.10">
    <property type="entry name" value="Leucine-rich Repeat Variant"/>
    <property type="match status" value="2"/>
</dbReference>
<organism evidence="8 9">
    <name type="scientific">Conidiobolus coronatus (strain ATCC 28846 / CBS 209.66 / NRRL 28638)</name>
    <name type="common">Delacroixia coronata</name>
    <dbReference type="NCBI Taxonomy" id="796925"/>
    <lineage>
        <taxon>Eukaryota</taxon>
        <taxon>Fungi</taxon>
        <taxon>Fungi incertae sedis</taxon>
        <taxon>Zoopagomycota</taxon>
        <taxon>Entomophthoromycotina</taxon>
        <taxon>Entomophthoromycetes</taxon>
        <taxon>Entomophthorales</taxon>
        <taxon>Ancylistaceae</taxon>
        <taxon>Conidiobolus</taxon>
    </lineage>
</organism>
<dbReference type="GO" id="GO:0051301">
    <property type="term" value="P:cell division"/>
    <property type="evidence" value="ECO:0007669"/>
    <property type="project" value="UniProtKB-KW"/>
</dbReference>
<comment type="similarity">
    <text evidence="2">Belongs to the CLASP family.</text>
</comment>
<feature type="compositionally biased region" description="Low complexity" evidence="6">
    <location>
        <begin position="534"/>
        <end position="544"/>
    </location>
</feature>
<feature type="region of interest" description="Disordered" evidence="6">
    <location>
        <begin position="672"/>
        <end position="765"/>
    </location>
</feature>
<gene>
    <name evidence="8" type="ORF">CONCODRAFT_76857</name>
</gene>
<keyword evidence="5" id="KW-0498">Mitosis</keyword>
<evidence type="ECO:0000256" key="4">
    <source>
        <dbReference type="ARBA" id="ARBA00022701"/>
    </source>
</evidence>
<dbReference type="Proteomes" id="UP000070444">
    <property type="component" value="Unassembled WGS sequence"/>
</dbReference>
<keyword evidence="4" id="KW-0493">Microtubule</keyword>
<dbReference type="PANTHER" id="PTHR21567:SF9">
    <property type="entry name" value="CLIP-ASSOCIATING PROTEIN"/>
    <property type="match status" value="1"/>
</dbReference>
<dbReference type="GO" id="GO:0008017">
    <property type="term" value="F:microtubule binding"/>
    <property type="evidence" value="ECO:0007669"/>
    <property type="project" value="TreeGrafter"/>
</dbReference>
<feature type="compositionally biased region" description="Low complexity" evidence="6">
    <location>
        <begin position="244"/>
        <end position="266"/>
    </location>
</feature>
<feature type="compositionally biased region" description="Polar residues" evidence="6">
    <location>
        <begin position="555"/>
        <end position="599"/>
    </location>
</feature>
<feature type="region of interest" description="Disordered" evidence="6">
    <location>
        <begin position="797"/>
        <end position="817"/>
    </location>
</feature>
<sequence>MEDILDGLRKKDTELKIQALEKLVQVLATTEEFVPEIVKKKSRELTLRAITDFWRLLATINTPSKDPNLSGISDPKALDTKSLDFLGRKIVELGLGHKTWRVREMTLFWLAECSRTINLFPLHKFTSAVLGLVEDVNESVREQAKVLIFEIYPITSEESRSSLSKSLQKSTLRKNTISLIHDTLSETSISKSLDTANLSSVSNNSIMQTLNQDVDIKSNSFWSANTSFIMESMPDKQDTATNGSHSPTSSLASSSMQKSTSSTAVSIPAPQTIPPMDIFDIEDLKIQLNQITSFFSGKETEDNWEFRDKSTYKVRQIVRANLTEEYIVTLSEWFKSFEEDFIRTLISPRTTLSLSALHMLSDMTLFLPHGFLDGSNLKLITALMKCGVSSRKLVADASQVATIVLIQHTSYNAKCLNSITSAIVDKNAQLRLYAVSYLHTFLIKHGPSKYKLMEKKGLITPIDLIQKAIQKSISDANPKVRELARSTFWVFESIWKERATNLFNTFDATNKKLVLNDKDVNPATVLTLNNQPHASVSLSASSSSTRNKINRPPSRVQSGSTGSARPTSAMSRNTQTYPKSTSRQANRPGTVASNYMGTSRSDKSGPISASTAAALASRPKSSMRNTNSAITSPNVKMNRLPSSVNMRAAFSKSPLPGIQENSFHNRIPITSTQSSLKSNLSARPGSRQGQSLASAHRAPSGLGKPISMIPSSSSTSQGRRPGSVLSSYSNGSNQQRKPAENTNGGYKTPADTPNASSYFSPPGPQAIKELESFSVPSIATSPSLELADEMSMLKLYEPNTPKSDQQSLTLSPKSSNAGKGFPFEPSIREHSSLLGGFNLPLPETNSALSELQEKLNAKFPNHKARPSNAAISGHRSRNRDSMSGFDAEIISMLPNQKDKLQILLRLSDKLNQGQEVTSSQFRTLNRMSKEMAYTVYPKWHEFWTLAKCFEKLLKASFSYLKNPEVESDSKSSCIYLIETLVSHQTPLANEFTIEIMSGLIDCRNLGNSEVGASAIDALITFAHAVDPILSFSTAMAYTKELFYSSETEKADDDAILTVNPSDPPSPVHICLGSGFLVLSKLIPRCSLDFIQLKQSELGEIVSNGFSYKSSEVRRYVLELVISIHSIIQPIGISLQGFFPNLSENKLRLVELYVK</sequence>
<dbReference type="PANTHER" id="PTHR21567">
    <property type="entry name" value="CLASP"/>
    <property type="match status" value="1"/>
</dbReference>
<name>A0A137PHR4_CONC2</name>
<evidence type="ECO:0000313" key="8">
    <source>
        <dbReference type="EMBL" id="KXN74471.1"/>
    </source>
</evidence>
<keyword evidence="3" id="KW-0132">Cell division</keyword>
<feature type="compositionally biased region" description="Polar residues" evidence="6">
    <location>
        <begin position="800"/>
        <end position="817"/>
    </location>
</feature>
<feature type="region of interest" description="Disordered" evidence="6">
    <location>
        <begin position="534"/>
        <end position="640"/>
    </location>
</feature>
<feature type="compositionally biased region" description="Low complexity" evidence="6">
    <location>
        <begin position="705"/>
        <end position="716"/>
    </location>
</feature>
<proteinExistence type="inferred from homology"/>
<feature type="domain" description="CLASP N-terminal" evidence="7">
    <location>
        <begin position="287"/>
        <end position="513"/>
    </location>
</feature>
<evidence type="ECO:0000256" key="3">
    <source>
        <dbReference type="ARBA" id="ARBA00022618"/>
    </source>
</evidence>
<feature type="region of interest" description="Disordered" evidence="6">
    <location>
        <begin position="861"/>
        <end position="880"/>
    </location>
</feature>
<dbReference type="STRING" id="796925.A0A137PHR4"/>
<keyword evidence="5" id="KW-0131">Cell cycle</keyword>
<dbReference type="GO" id="GO:1990023">
    <property type="term" value="C:mitotic spindle midzone"/>
    <property type="evidence" value="ECO:0007669"/>
    <property type="project" value="TreeGrafter"/>
</dbReference>
<comment type="subcellular location">
    <subcellularLocation>
        <location evidence="1">Cytoplasm</location>
        <location evidence="1">Cytoskeleton</location>
        <location evidence="1">Spindle</location>
    </subcellularLocation>
</comment>
<dbReference type="InterPro" id="IPR016024">
    <property type="entry name" value="ARM-type_fold"/>
</dbReference>
<dbReference type="GO" id="GO:0005876">
    <property type="term" value="C:spindle microtubule"/>
    <property type="evidence" value="ECO:0007669"/>
    <property type="project" value="TreeGrafter"/>
</dbReference>
<feature type="region of interest" description="Disordered" evidence="6">
    <location>
        <begin position="234"/>
        <end position="269"/>
    </location>
</feature>
<feature type="compositionally biased region" description="Polar residues" evidence="6">
    <location>
        <begin position="672"/>
        <end position="693"/>
    </location>
</feature>
<dbReference type="Pfam" id="PF12348">
    <property type="entry name" value="CLASP_N"/>
    <property type="match status" value="1"/>
</dbReference>
<dbReference type="OrthoDB" id="46159at2759"/>
<evidence type="ECO:0000256" key="6">
    <source>
        <dbReference type="SAM" id="MobiDB-lite"/>
    </source>
</evidence>
<dbReference type="InterPro" id="IPR011989">
    <property type="entry name" value="ARM-like"/>
</dbReference>
<dbReference type="GO" id="GO:0005815">
    <property type="term" value="C:microtubule organizing center"/>
    <property type="evidence" value="ECO:0007669"/>
    <property type="project" value="TreeGrafter"/>
</dbReference>
<dbReference type="GO" id="GO:0005881">
    <property type="term" value="C:cytoplasmic microtubule"/>
    <property type="evidence" value="ECO:0007669"/>
    <property type="project" value="TreeGrafter"/>
</dbReference>